<keyword evidence="1" id="KW-0812">Transmembrane</keyword>
<reference evidence="2" key="1">
    <citation type="submission" date="2020-11" db="EMBL/GenBank/DDBJ databases">
        <authorList>
            <consortium name="DOE Joint Genome Institute"/>
            <person name="Ahrendt S."/>
            <person name="Riley R."/>
            <person name="Andreopoulos W."/>
            <person name="Labutti K."/>
            <person name="Pangilinan J."/>
            <person name="Ruiz-Duenas F.J."/>
            <person name="Barrasa J.M."/>
            <person name="Sanchez-Garcia M."/>
            <person name="Camarero S."/>
            <person name="Miyauchi S."/>
            <person name="Serrano A."/>
            <person name="Linde D."/>
            <person name="Babiker R."/>
            <person name="Drula E."/>
            <person name="Ayuso-Fernandez I."/>
            <person name="Pacheco R."/>
            <person name="Padilla G."/>
            <person name="Ferreira P."/>
            <person name="Barriuso J."/>
            <person name="Kellner H."/>
            <person name="Castanera R."/>
            <person name="Alfaro M."/>
            <person name="Ramirez L."/>
            <person name="Pisabarro A.G."/>
            <person name="Kuo A."/>
            <person name="Tritt A."/>
            <person name="Lipzen A."/>
            <person name="He G."/>
            <person name="Yan M."/>
            <person name="Ng V."/>
            <person name="Cullen D."/>
            <person name="Martin F."/>
            <person name="Rosso M.-N."/>
            <person name="Henrissat B."/>
            <person name="Hibbett D."/>
            <person name="Martinez A.T."/>
            <person name="Grigoriev I.V."/>
        </authorList>
    </citation>
    <scope>NUCLEOTIDE SEQUENCE</scope>
    <source>
        <strain evidence="2">CBS 506.95</strain>
    </source>
</reference>
<gene>
    <name evidence="2" type="ORF">CPB83DRAFT_880671</name>
</gene>
<dbReference type="Proteomes" id="UP000807306">
    <property type="component" value="Unassembled WGS sequence"/>
</dbReference>
<name>A0A9P6JT03_9AGAR</name>
<feature type="transmembrane region" description="Helical" evidence="1">
    <location>
        <begin position="60"/>
        <end position="82"/>
    </location>
</feature>
<keyword evidence="1" id="KW-1133">Transmembrane helix</keyword>
<comment type="caution">
    <text evidence="2">The sequence shown here is derived from an EMBL/GenBank/DDBJ whole genome shotgun (WGS) entry which is preliminary data.</text>
</comment>
<accession>A0A9P6JT03</accession>
<dbReference type="EMBL" id="MU157831">
    <property type="protein sequence ID" value="KAF9532547.1"/>
    <property type="molecule type" value="Genomic_DNA"/>
</dbReference>
<evidence type="ECO:0000256" key="1">
    <source>
        <dbReference type="SAM" id="Phobius"/>
    </source>
</evidence>
<dbReference type="AlphaFoldDB" id="A0A9P6JT03"/>
<proteinExistence type="predicted"/>
<keyword evidence="3" id="KW-1185">Reference proteome</keyword>
<organism evidence="2 3">
    <name type="scientific">Crepidotus variabilis</name>
    <dbReference type="NCBI Taxonomy" id="179855"/>
    <lineage>
        <taxon>Eukaryota</taxon>
        <taxon>Fungi</taxon>
        <taxon>Dikarya</taxon>
        <taxon>Basidiomycota</taxon>
        <taxon>Agaricomycotina</taxon>
        <taxon>Agaricomycetes</taxon>
        <taxon>Agaricomycetidae</taxon>
        <taxon>Agaricales</taxon>
        <taxon>Agaricineae</taxon>
        <taxon>Crepidotaceae</taxon>
        <taxon>Crepidotus</taxon>
    </lineage>
</organism>
<keyword evidence="1" id="KW-0472">Membrane</keyword>
<protein>
    <submittedName>
        <fullName evidence="2">Uncharacterized protein</fullName>
    </submittedName>
</protein>
<evidence type="ECO:0000313" key="2">
    <source>
        <dbReference type="EMBL" id="KAF9532547.1"/>
    </source>
</evidence>
<sequence length="228" mass="25509">MLSFKRTARVSNLAQTSSKLSNEHIAALQEASESIELDSLRAIAHSALYITSREELFTQLGLATLCHAALITITLLSLSYLITDSSALFLWSSEKSQEELSKVADALQIISKTTKAHPQGYSFGLRYLSSYRALKQQLKLLKEILSCLEVWPVQIKNPSKEDLRQLLYSYKERQRQVTFDSDNHDPSISSTISFFNNADSLTFSGNTTMTAVALTLNAQTVYNINFTL</sequence>
<feature type="non-terminal residue" evidence="2">
    <location>
        <position position="1"/>
    </location>
</feature>
<evidence type="ECO:0000313" key="3">
    <source>
        <dbReference type="Proteomes" id="UP000807306"/>
    </source>
</evidence>